<protein>
    <recommendedName>
        <fullName evidence="4">Methyltransferase domain-containing protein</fullName>
    </recommendedName>
</protein>
<name>A0ABP0P9E6_9DINO</name>
<reference evidence="2 3" key="1">
    <citation type="submission" date="2024-02" db="EMBL/GenBank/DDBJ databases">
        <authorList>
            <person name="Chen Y."/>
            <person name="Shah S."/>
            <person name="Dougan E. K."/>
            <person name="Thang M."/>
            <person name="Chan C."/>
        </authorList>
    </citation>
    <scope>NUCLEOTIDE SEQUENCE [LARGE SCALE GENOMIC DNA]</scope>
</reference>
<accession>A0ABP0P9E6</accession>
<dbReference type="Proteomes" id="UP001642464">
    <property type="component" value="Unassembled WGS sequence"/>
</dbReference>
<feature type="region of interest" description="Disordered" evidence="1">
    <location>
        <begin position="1"/>
        <end position="28"/>
    </location>
</feature>
<comment type="caution">
    <text evidence="2">The sequence shown here is derived from an EMBL/GenBank/DDBJ whole genome shotgun (WGS) entry which is preliminary data.</text>
</comment>
<evidence type="ECO:0000313" key="2">
    <source>
        <dbReference type="EMBL" id="CAK9071537.1"/>
    </source>
</evidence>
<evidence type="ECO:0000256" key="1">
    <source>
        <dbReference type="SAM" id="MobiDB-lite"/>
    </source>
</evidence>
<gene>
    <name evidence="2" type="ORF">SCF082_LOCUS35375</name>
</gene>
<keyword evidence="3" id="KW-1185">Reference proteome</keyword>
<dbReference type="SUPFAM" id="SSF53335">
    <property type="entry name" value="S-adenosyl-L-methionine-dependent methyltransferases"/>
    <property type="match status" value="1"/>
</dbReference>
<sequence>MPRKLKERKQDVKLVDRNLPGPSAPQVFDSDAEVDEKACNACAADEGQGDAGYVQNSEFVERTCAMEQACLEEGLRSRSEVASEAFGHDSVRDAYEELGAAGFYASKGASYVNPHEPRLSEALHIALDQWQEHLSSPLRALDLACGSGEATLALEAWLEKTQTGAMEPVLEAADPYTFEAFERRVGRRCHHWSFQDVADGVLEEEPIYDLVLCSFALHLLERSWLTCTVSSLARRARLLVVATPHKRPLIERKTGWEQVAEVLHARVRVRYGASPMVRFQNPLDAVTLADAMPTVCRCNSAG</sequence>
<organism evidence="2 3">
    <name type="scientific">Durusdinium trenchii</name>
    <dbReference type="NCBI Taxonomy" id="1381693"/>
    <lineage>
        <taxon>Eukaryota</taxon>
        <taxon>Sar</taxon>
        <taxon>Alveolata</taxon>
        <taxon>Dinophyceae</taxon>
        <taxon>Suessiales</taxon>
        <taxon>Symbiodiniaceae</taxon>
        <taxon>Durusdinium</taxon>
    </lineage>
</organism>
<dbReference type="InterPro" id="IPR029063">
    <property type="entry name" value="SAM-dependent_MTases_sf"/>
</dbReference>
<evidence type="ECO:0008006" key="4">
    <source>
        <dbReference type="Google" id="ProtNLM"/>
    </source>
</evidence>
<evidence type="ECO:0000313" key="3">
    <source>
        <dbReference type="Proteomes" id="UP001642464"/>
    </source>
</evidence>
<dbReference type="EMBL" id="CAXAMM010033558">
    <property type="protein sequence ID" value="CAK9071537.1"/>
    <property type="molecule type" value="Genomic_DNA"/>
</dbReference>
<dbReference type="CDD" id="cd02440">
    <property type="entry name" value="AdoMet_MTases"/>
    <property type="match status" value="1"/>
</dbReference>
<proteinExistence type="predicted"/>
<dbReference type="Gene3D" id="3.40.50.150">
    <property type="entry name" value="Vaccinia Virus protein VP39"/>
    <property type="match status" value="1"/>
</dbReference>